<reference evidence="2 3" key="1">
    <citation type="submission" date="2014-11" db="EMBL/GenBank/DDBJ databases">
        <title>Draft Genome Sequences of Paenibacillus polymyxa NRRL B-30509 and Paenibacillus terrae NRRL B-30644, Strains from a Poultry Environment that Produce Tridecaptin A and Paenicidins.</title>
        <authorList>
            <person name="van Belkum M.J."/>
            <person name="Lohans C.T."/>
            <person name="Vederas J.C."/>
        </authorList>
    </citation>
    <scope>NUCLEOTIDE SEQUENCE [LARGE SCALE GENOMIC DNA]</scope>
    <source>
        <strain evidence="2 3">NRRL B-30644</strain>
    </source>
</reference>
<evidence type="ECO:0000313" key="3">
    <source>
        <dbReference type="Proteomes" id="UP000032534"/>
    </source>
</evidence>
<dbReference type="Pfam" id="PF01610">
    <property type="entry name" value="DDE_Tnp_ISL3"/>
    <property type="match status" value="1"/>
</dbReference>
<comment type="caution">
    <text evidence="2">The sequence shown here is derived from an EMBL/GenBank/DDBJ whole genome shotgun (WGS) entry which is preliminary data.</text>
</comment>
<evidence type="ECO:0000313" key="2">
    <source>
        <dbReference type="EMBL" id="KJD44717.1"/>
    </source>
</evidence>
<dbReference type="EMBL" id="JTHP01000031">
    <property type="protein sequence ID" value="KJD44717.1"/>
    <property type="molecule type" value="Genomic_DNA"/>
</dbReference>
<feature type="domain" description="Transposase IS204/IS1001/IS1096/IS1165 DDE" evidence="1">
    <location>
        <begin position="6"/>
        <end position="75"/>
    </location>
</feature>
<dbReference type="InterPro" id="IPR002560">
    <property type="entry name" value="Transposase_DDE"/>
</dbReference>
<dbReference type="AlphaFoldDB" id="A0A0D7X3V1"/>
<dbReference type="PATRIC" id="fig|159743.3.peg.3529"/>
<dbReference type="InterPro" id="IPR047951">
    <property type="entry name" value="Transpos_ISL3"/>
</dbReference>
<accession>A0A0D7X3V1</accession>
<dbReference type="PANTHER" id="PTHR33498">
    <property type="entry name" value="TRANSPOSASE FOR INSERTION SEQUENCE ELEMENT IS1557"/>
    <property type="match status" value="1"/>
</dbReference>
<evidence type="ECO:0000259" key="1">
    <source>
        <dbReference type="Pfam" id="PF01610"/>
    </source>
</evidence>
<sequence length="93" mass="10959">MLSDIYLREWLGWARRSQLKPIMELSKTLKRHEEGMLRWFHSRMTNGFLEGINGLIQAAKRKARGYRNVQNLIVMVYMTANKLRLPTLAARRG</sequence>
<dbReference type="Proteomes" id="UP000032534">
    <property type="component" value="Unassembled WGS sequence"/>
</dbReference>
<proteinExistence type="predicted"/>
<gene>
    <name evidence="2" type="ORF">QD47_15850</name>
</gene>
<name>A0A0D7X3V1_9BACL</name>
<keyword evidence="3" id="KW-1185">Reference proteome</keyword>
<organism evidence="2 3">
    <name type="scientific">Paenibacillus terrae</name>
    <dbReference type="NCBI Taxonomy" id="159743"/>
    <lineage>
        <taxon>Bacteria</taxon>
        <taxon>Bacillati</taxon>
        <taxon>Bacillota</taxon>
        <taxon>Bacilli</taxon>
        <taxon>Bacillales</taxon>
        <taxon>Paenibacillaceae</taxon>
        <taxon>Paenibacillus</taxon>
    </lineage>
</organism>
<dbReference type="PANTHER" id="PTHR33498:SF1">
    <property type="entry name" value="TRANSPOSASE FOR INSERTION SEQUENCE ELEMENT IS1557"/>
    <property type="match status" value="1"/>
</dbReference>
<protein>
    <recommendedName>
        <fullName evidence="1">Transposase IS204/IS1001/IS1096/IS1165 DDE domain-containing protein</fullName>
    </recommendedName>
</protein>